<comment type="caution">
    <text evidence="6">The sequence shown here is derived from an EMBL/GenBank/DDBJ whole genome shotgun (WGS) entry which is preliminary data.</text>
</comment>
<dbReference type="PRINTS" id="PR00080">
    <property type="entry name" value="SDRFAMILY"/>
</dbReference>
<gene>
    <name evidence="6" type="ORF">EVOR1521_LOCUS21958</name>
</gene>
<dbReference type="AlphaFoldDB" id="A0AA36J405"/>
<evidence type="ECO:0000313" key="6">
    <source>
        <dbReference type="EMBL" id="CAJ1398086.1"/>
    </source>
</evidence>
<keyword evidence="3" id="KW-0560">Oxidoreductase</keyword>
<evidence type="ECO:0000256" key="1">
    <source>
        <dbReference type="ARBA" id="ARBA00006484"/>
    </source>
</evidence>
<evidence type="ECO:0000313" key="7">
    <source>
        <dbReference type="Proteomes" id="UP001178507"/>
    </source>
</evidence>
<reference evidence="6" key="1">
    <citation type="submission" date="2023-08" db="EMBL/GenBank/DDBJ databases">
        <authorList>
            <person name="Chen Y."/>
            <person name="Shah S."/>
            <person name="Dougan E. K."/>
            <person name="Thang M."/>
            <person name="Chan C."/>
        </authorList>
    </citation>
    <scope>NUCLEOTIDE SEQUENCE</scope>
</reference>
<evidence type="ECO:0000256" key="2">
    <source>
        <dbReference type="ARBA" id="ARBA00022857"/>
    </source>
</evidence>
<keyword evidence="2" id="KW-0521">NADP</keyword>
<dbReference type="Gene3D" id="3.40.50.720">
    <property type="entry name" value="NAD(P)-binding Rossmann-like Domain"/>
    <property type="match status" value="1"/>
</dbReference>
<dbReference type="GO" id="GO:0016491">
    <property type="term" value="F:oxidoreductase activity"/>
    <property type="evidence" value="ECO:0007669"/>
    <property type="project" value="UniProtKB-KW"/>
</dbReference>
<dbReference type="PANTHER" id="PTHR43963:SF6">
    <property type="entry name" value="CHAIN DEHYDROGENASE FAMILY PROTEIN, PUTATIVE (AFU_ORTHOLOGUE AFUA_3G15350)-RELATED"/>
    <property type="match status" value="1"/>
</dbReference>
<proteinExistence type="inferred from homology"/>
<keyword evidence="7" id="KW-1185">Reference proteome</keyword>
<accession>A0AA36J405</accession>
<evidence type="ECO:0000256" key="4">
    <source>
        <dbReference type="RuleBase" id="RU000363"/>
    </source>
</evidence>
<evidence type="ECO:0000256" key="5">
    <source>
        <dbReference type="SAM" id="SignalP"/>
    </source>
</evidence>
<protein>
    <submittedName>
        <fullName evidence="6">Uncharacterized protein</fullName>
    </submittedName>
</protein>
<sequence>MRLWPLVVLVMAAPLHPALTRLAVVTGGNKGVGFHTARQLKASGLRVILACRSVELASKAAAELGCEFEILDLGSADSIEAFARQMETKYQQLDVLVNNAAIAFKAADPTPFEQQTIPTLGVNFFATTRLTDRLLPLLRASAAAGRQPKVVNVASLAGKLRQLCPELQAQFADPALDRGRLVSLVQSFVAAVQSGRHREMGFSNSNYGMSKLALIAYTRLLAREEAGNGLVVNACCPGYCRTDMSSNRGGQEPSVGARTVALCAVAPNVTGGFFEHEHLSEW</sequence>
<feature type="chain" id="PRO_5041226905" evidence="5">
    <location>
        <begin position="21"/>
        <end position="282"/>
    </location>
</feature>
<dbReference type="InterPro" id="IPR020904">
    <property type="entry name" value="Sc_DH/Rdtase_CS"/>
</dbReference>
<dbReference type="Proteomes" id="UP001178507">
    <property type="component" value="Unassembled WGS sequence"/>
</dbReference>
<dbReference type="SUPFAM" id="SSF51735">
    <property type="entry name" value="NAD(P)-binding Rossmann-fold domains"/>
    <property type="match status" value="1"/>
</dbReference>
<dbReference type="Pfam" id="PF00106">
    <property type="entry name" value="adh_short"/>
    <property type="match status" value="2"/>
</dbReference>
<name>A0AA36J405_9DINO</name>
<dbReference type="InterPro" id="IPR002347">
    <property type="entry name" value="SDR_fam"/>
</dbReference>
<dbReference type="PROSITE" id="PS00061">
    <property type="entry name" value="ADH_SHORT"/>
    <property type="match status" value="1"/>
</dbReference>
<dbReference type="PANTHER" id="PTHR43963">
    <property type="entry name" value="CARBONYL REDUCTASE 1-RELATED"/>
    <property type="match status" value="1"/>
</dbReference>
<comment type="similarity">
    <text evidence="1 4">Belongs to the short-chain dehydrogenases/reductases (SDR) family.</text>
</comment>
<feature type="signal peptide" evidence="5">
    <location>
        <begin position="1"/>
        <end position="20"/>
    </location>
</feature>
<dbReference type="InterPro" id="IPR036291">
    <property type="entry name" value="NAD(P)-bd_dom_sf"/>
</dbReference>
<dbReference type="PRINTS" id="PR00081">
    <property type="entry name" value="GDHRDH"/>
</dbReference>
<evidence type="ECO:0000256" key="3">
    <source>
        <dbReference type="ARBA" id="ARBA00023002"/>
    </source>
</evidence>
<organism evidence="6 7">
    <name type="scientific">Effrenium voratum</name>
    <dbReference type="NCBI Taxonomy" id="2562239"/>
    <lineage>
        <taxon>Eukaryota</taxon>
        <taxon>Sar</taxon>
        <taxon>Alveolata</taxon>
        <taxon>Dinophyceae</taxon>
        <taxon>Suessiales</taxon>
        <taxon>Symbiodiniaceae</taxon>
        <taxon>Effrenium</taxon>
    </lineage>
</organism>
<dbReference type="EMBL" id="CAUJNA010003289">
    <property type="protein sequence ID" value="CAJ1398086.1"/>
    <property type="molecule type" value="Genomic_DNA"/>
</dbReference>
<keyword evidence="5" id="KW-0732">Signal</keyword>